<dbReference type="Pfam" id="PF01823">
    <property type="entry name" value="MACPF"/>
    <property type="match status" value="1"/>
</dbReference>
<feature type="disulfide bond" evidence="1">
    <location>
        <begin position="370"/>
        <end position="387"/>
    </location>
</feature>
<keyword evidence="2" id="KW-0732">Signal</keyword>
<protein>
    <recommendedName>
        <fullName evidence="13">EGF-like domain-containing protein</fullName>
    </recommendedName>
</protein>
<dbReference type="Proteomes" id="UP000663887">
    <property type="component" value="Unassembled WGS sequence"/>
</dbReference>
<feature type="domain" description="MACPF" evidence="4">
    <location>
        <begin position="39"/>
        <end position="367"/>
    </location>
</feature>
<reference evidence="7" key="1">
    <citation type="submission" date="2021-02" db="EMBL/GenBank/DDBJ databases">
        <authorList>
            <person name="Nowell W R."/>
        </authorList>
    </citation>
    <scope>NUCLEOTIDE SEQUENCE</scope>
</reference>
<dbReference type="AlphaFoldDB" id="A0A816LR13"/>
<dbReference type="EMBL" id="CAJNOV010010135">
    <property type="protein sequence ID" value="CAF1394129.1"/>
    <property type="molecule type" value="Genomic_DNA"/>
</dbReference>
<accession>A0A816LR13</accession>
<dbReference type="EMBL" id="CAJNRG010007310">
    <property type="protein sequence ID" value="CAF2093601.1"/>
    <property type="molecule type" value="Genomic_DNA"/>
</dbReference>
<feature type="disulfide bond" evidence="1">
    <location>
        <begin position="366"/>
        <end position="376"/>
    </location>
</feature>
<feature type="domain" description="EGF-like" evidence="3">
    <location>
        <begin position="362"/>
        <end position="399"/>
    </location>
</feature>
<evidence type="ECO:0000313" key="10">
    <source>
        <dbReference type="EMBL" id="CAF3850466.1"/>
    </source>
</evidence>
<name>A0A816LR13_9BILA</name>
<dbReference type="PROSITE" id="PS00022">
    <property type="entry name" value="EGF_1"/>
    <property type="match status" value="1"/>
</dbReference>
<evidence type="ECO:0000313" key="7">
    <source>
        <dbReference type="EMBL" id="CAF1954798.1"/>
    </source>
</evidence>
<dbReference type="PROSITE" id="PS50026">
    <property type="entry name" value="EGF_3"/>
    <property type="match status" value="1"/>
</dbReference>
<evidence type="ECO:0000256" key="1">
    <source>
        <dbReference type="PROSITE-ProRule" id="PRU00076"/>
    </source>
</evidence>
<dbReference type="Proteomes" id="UP000681720">
    <property type="component" value="Unassembled WGS sequence"/>
</dbReference>
<organism evidence="7 12">
    <name type="scientific">Rotaria magnacalcarata</name>
    <dbReference type="NCBI Taxonomy" id="392030"/>
    <lineage>
        <taxon>Eukaryota</taxon>
        <taxon>Metazoa</taxon>
        <taxon>Spiralia</taxon>
        <taxon>Gnathifera</taxon>
        <taxon>Rotifera</taxon>
        <taxon>Eurotatoria</taxon>
        <taxon>Bdelloidea</taxon>
        <taxon>Philodinida</taxon>
        <taxon>Philodinidae</taxon>
        <taxon>Rotaria</taxon>
    </lineage>
</organism>
<dbReference type="OrthoDB" id="6130531at2759"/>
<evidence type="ECO:0000313" key="6">
    <source>
        <dbReference type="EMBL" id="CAF1394129.1"/>
    </source>
</evidence>
<dbReference type="EMBL" id="CAJOBH010000930">
    <property type="protein sequence ID" value="CAF3825909.1"/>
    <property type="molecule type" value="Genomic_DNA"/>
</dbReference>
<dbReference type="InterPro" id="IPR000742">
    <property type="entry name" value="EGF"/>
</dbReference>
<evidence type="ECO:0000313" key="8">
    <source>
        <dbReference type="EMBL" id="CAF2093601.1"/>
    </source>
</evidence>
<dbReference type="EMBL" id="CAJOBF010000659">
    <property type="protein sequence ID" value="CAF3850466.1"/>
    <property type="molecule type" value="Genomic_DNA"/>
</dbReference>
<keyword evidence="1" id="KW-0245">EGF-like domain</keyword>
<gene>
    <name evidence="9" type="ORF">BYL167_LOCUS4403</name>
    <name evidence="6" type="ORF">CJN711_LOCUS21620</name>
    <name evidence="11" type="ORF">GIL414_LOCUS11333</name>
    <name evidence="5" type="ORF">KQP761_LOCUS4398</name>
    <name evidence="7" type="ORF">MBJ925_LOCUS6065</name>
    <name evidence="10" type="ORF">UXM345_LOCUS7795</name>
    <name evidence="8" type="ORF">XDN619_LOCUS17212</name>
</gene>
<comment type="caution">
    <text evidence="7">The sequence shown here is derived from an EMBL/GenBank/DDBJ whole genome shotgun (WGS) entry which is preliminary data.</text>
</comment>
<dbReference type="Proteomes" id="UP000663824">
    <property type="component" value="Unassembled WGS sequence"/>
</dbReference>
<keyword evidence="1" id="KW-1015">Disulfide bond</keyword>
<evidence type="ECO:0000259" key="3">
    <source>
        <dbReference type="PROSITE" id="PS50026"/>
    </source>
</evidence>
<evidence type="ECO:0000313" key="12">
    <source>
        <dbReference type="Proteomes" id="UP000663824"/>
    </source>
</evidence>
<evidence type="ECO:0000313" key="11">
    <source>
        <dbReference type="EMBL" id="CAF3993312.1"/>
    </source>
</evidence>
<evidence type="ECO:0000313" key="9">
    <source>
        <dbReference type="EMBL" id="CAF3825909.1"/>
    </source>
</evidence>
<dbReference type="InterPro" id="IPR020864">
    <property type="entry name" value="MACPF"/>
</dbReference>
<proteinExistence type="predicted"/>
<dbReference type="EMBL" id="CAJNRE010001708">
    <property type="protein sequence ID" value="CAF1954798.1"/>
    <property type="molecule type" value="Genomic_DNA"/>
</dbReference>
<dbReference type="Proteomes" id="UP000681967">
    <property type="component" value="Unassembled WGS sequence"/>
</dbReference>
<evidence type="ECO:0000259" key="4">
    <source>
        <dbReference type="PROSITE" id="PS51412"/>
    </source>
</evidence>
<feature type="chain" id="PRO_5036230260" description="EGF-like domain-containing protein" evidence="2">
    <location>
        <begin position="20"/>
        <end position="452"/>
    </location>
</feature>
<feature type="disulfide bond" evidence="1">
    <location>
        <begin position="389"/>
        <end position="398"/>
    </location>
</feature>
<dbReference type="PROSITE" id="PS51412">
    <property type="entry name" value="MACPF_2"/>
    <property type="match status" value="1"/>
</dbReference>
<evidence type="ECO:0008006" key="13">
    <source>
        <dbReference type="Google" id="ProtNLM"/>
    </source>
</evidence>
<dbReference type="EMBL" id="CAJOBJ010004223">
    <property type="protein sequence ID" value="CAF3993312.1"/>
    <property type="molecule type" value="Genomic_DNA"/>
</dbReference>
<evidence type="ECO:0000256" key="2">
    <source>
        <dbReference type="SAM" id="SignalP"/>
    </source>
</evidence>
<sequence>MHRVIFFLILLVACGTGSALINHRLLDRVNAYIDNHRLSPNARSSSEGIYLQNSNKIGLGYNPLYGSPVCYTGECQMQGFAQPIFQLNYQQIPKGSCTTRLIPEYTFLDCLPSTELQADTEIIDTVEQLKETTSKSIDVSAKGGFWKFSFSYKYSEQARYMLDHIIKRNLEVLYTSARISYVKLSMFEPFMNLTETFRYVIEQLPCCDYDETVELYIQRFIFDYFGFTYVNSLLLGGIARQNIFIEKSDISFLETQGYTRSHEAQAEFYISLNGATKIVYDKEKHNKFMRYVKKTYATTLGGDTSVQTIDEWSKTVPSNPVVTKFGISYIFDLLNKRRFPHDDQIFKKSKLIEKALNKYIDNQLYCYNNCSGNGVCQETGYFQFGECKCKDTWKGFDCSQQVSTTTTTTTTTSTPRAINSCQCVRRICSDCLQWSCSGRRRRREVIGIRPKC</sequence>
<evidence type="ECO:0000313" key="5">
    <source>
        <dbReference type="EMBL" id="CAF1293416.1"/>
    </source>
</evidence>
<dbReference type="Proteomes" id="UP000663855">
    <property type="component" value="Unassembled WGS sequence"/>
</dbReference>
<dbReference type="Proteomes" id="UP000663834">
    <property type="component" value="Unassembled WGS sequence"/>
</dbReference>
<feature type="signal peptide" evidence="2">
    <location>
        <begin position="1"/>
        <end position="19"/>
    </location>
</feature>
<dbReference type="Proteomes" id="UP000663842">
    <property type="component" value="Unassembled WGS sequence"/>
</dbReference>
<dbReference type="EMBL" id="CAJNOW010000817">
    <property type="protein sequence ID" value="CAF1293416.1"/>
    <property type="molecule type" value="Genomic_DNA"/>
</dbReference>